<evidence type="ECO:0000256" key="3">
    <source>
        <dbReference type="ARBA" id="ARBA00022692"/>
    </source>
</evidence>
<evidence type="ECO:0000256" key="5">
    <source>
        <dbReference type="ARBA" id="ARBA00022737"/>
    </source>
</evidence>
<comment type="similarity">
    <text evidence="2">Belongs to the type I cytokine receptor family. Type 2 subfamily.</text>
</comment>
<protein>
    <recommendedName>
        <fullName evidence="12">Fibronectin type-III domain-containing protein</fullName>
    </recommendedName>
</protein>
<proteinExistence type="inferred from homology"/>
<dbReference type="STRING" id="75743.A0A401PQC9"/>
<comment type="subcellular location">
    <subcellularLocation>
        <location evidence="1">Membrane</location>
        <topology evidence="1">Single-pass type I membrane protein</topology>
    </subcellularLocation>
</comment>
<evidence type="ECO:0000256" key="9">
    <source>
        <dbReference type="ARBA" id="ARBA00023180"/>
    </source>
</evidence>
<dbReference type="AlphaFoldDB" id="A0A401PQC9"/>
<keyword evidence="5" id="KW-0677">Repeat</keyword>
<dbReference type="SUPFAM" id="SSF48726">
    <property type="entry name" value="Immunoglobulin"/>
    <property type="match status" value="1"/>
</dbReference>
<dbReference type="PROSITE" id="PS50853">
    <property type="entry name" value="FN3"/>
    <property type="match status" value="1"/>
</dbReference>
<keyword evidence="3" id="KW-0812">Transmembrane</keyword>
<dbReference type="GO" id="GO:0005886">
    <property type="term" value="C:plasma membrane"/>
    <property type="evidence" value="ECO:0007669"/>
    <property type="project" value="UniProtKB-ARBA"/>
</dbReference>
<dbReference type="Pfam" id="PF06328">
    <property type="entry name" value="Lep_receptor_Ig"/>
    <property type="match status" value="1"/>
</dbReference>
<evidence type="ECO:0000313" key="14">
    <source>
        <dbReference type="Proteomes" id="UP000288216"/>
    </source>
</evidence>
<comment type="caution">
    <text evidence="13">The sequence shown here is derived from an EMBL/GenBank/DDBJ whole genome shotgun (WGS) entry which is preliminary data.</text>
</comment>
<dbReference type="InterPro" id="IPR036179">
    <property type="entry name" value="Ig-like_dom_sf"/>
</dbReference>
<feature type="domain" description="Fibronectin type-III" evidence="12">
    <location>
        <begin position="125"/>
        <end position="226"/>
    </location>
</feature>
<evidence type="ECO:0000256" key="2">
    <source>
        <dbReference type="ARBA" id="ARBA00008921"/>
    </source>
</evidence>
<evidence type="ECO:0000256" key="8">
    <source>
        <dbReference type="ARBA" id="ARBA00023170"/>
    </source>
</evidence>
<keyword evidence="4 11" id="KW-0732">Signal</keyword>
<evidence type="ECO:0000259" key="12">
    <source>
        <dbReference type="PROSITE" id="PS50853"/>
    </source>
</evidence>
<dbReference type="FunFam" id="2.60.40.10:FF:000465">
    <property type="entry name" value="Granulocyte colony-stimulating factor receptor"/>
    <property type="match status" value="1"/>
</dbReference>
<feature type="chain" id="PRO_5019030580" description="Fibronectin type-III domain-containing protein" evidence="11">
    <location>
        <begin position="23"/>
        <end position="258"/>
    </location>
</feature>
<keyword evidence="9" id="KW-0325">Glycoprotein</keyword>
<keyword evidence="8" id="KW-0675">Receptor</keyword>
<keyword evidence="7" id="KW-0472">Membrane</keyword>
<dbReference type="SUPFAM" id="SSF49265">
    <property type="entry name" value="Fibronectin type III"/>
    <property type="match status" value="1"/>
</dbReference>
<keyword evidence="10" id="KW-0393">Immunoglobulin domain</keyword>
<accession>A0A401PQC9</accession>
<keyword evidence="14" id="KW-1185">Reference proteome</keyword>
<feature type="non-terminal residue" evidence="13">
    <location>
        <position position="1"/>
    </location>
</feature>
<evidence type="ECO:0000256" key="7">
    <source>
        <dbReference type="ARBA" id="ARBA00023136"/>
    </source>
</evidence>
<dbReference type="InterPro" id="IPR036116">
    <property type="entry name" value="FN3_sf"/>
</dbReference>
<dbReference type="OrthoDB" id="9887129at2759"/>
<evidence type="ECO:0000256" key="4">
    <source>
        <dbReference type="ARBA" id="ARBA00022729"/>
    </source>
</evidence>
<evidence type="ECO:0000256" key="6">
    <source>
        <dbReference type="ARBA" id="ARBA00022989"/>
    </source>
</evidence>
<dbReference type="InterPro" id="IPR003961">
    <property type="entry name" value="FN3_dom"/>
</dbReference>
<dbReference type="FunFam" id="2.60.40.10:FF:000524">
    <property type="entry name" value="Interleukin-6 receptor subunit beta"/>
    <property type="match status" value="1"/>
</dbReference>
<name>A0A401PQC9_SCYTO</name>
<evidence type="ECO:0000313" key="13">
    <source>
        <dbReference type="EMBL" id="GCB75307.1"/>
    </source>
</evidence>
<dbReference type="InterPro" id="IPR013783">
    <property type="entry name" value="Ig-like_fold"/>
</dbReference>
<dbReference type="EMBL" id="BFAA01011166">
    <property type="protein sequence ID" value="GCB75307.1"/>
    <property type="molecule type" value="Genomic_DNA"/>
</dbReference>
<dbReference type="CDD" id="cd00063">
    <property type="entry name" value="FN3"/>
    <property type="match status" value="1"/>
</dbReference>
<dbReference type="OMA" id="ANECIRI"/>
<evidence type="ECO:0000256" key="10">
    <source>
        <dbReference type="ARBA" id="ARBA00023319"/>
    </source>
</evidence>
<feature type="signal peptide" evidence="11">
    <location>
        <begin position="1"/>
        <end position="22"/>
    </location>
</feature>
<dbReference type="Pfam" id="PF09067">
    <property type="entry name" value="EpoR_lig-bind"/>
    <property type="match status" value="1"/>
</dbReference>
<evidence type="ECO:0000256" key="1">
    <source>
        <dbReference type="ARBA" id="ARBA00004479"/>
    </source>
</evidence>
<organism evidence="13 14">
    <name type="scientific">Scyliorhinus torazame</name>
    <name type="common">Cloudy catshark</name>
    <name type="synonym">Catulus torazame</name>
    <dbReference type="NCBI Taxonomy" id="75743"/>
    <lineage>
        <taxon>Eukaryota</taxon>
        <taxon>Metazoa</taxon>
        <taxon>Chordata</taxon>
        <taxon>Craniata</taxon>
        <taxon>Vertebrata</taxon>
        <taxon>Chondrichthyes</taxon>
        <taxon>Elasmobranchii</taxon>
        <taxon>Galeomorphii</taxon>
        <taxon>Galeoidea</taxon>
        <taxon>Carcharhiniformes</taxon>
        <taxon>Scyliorhinidae</taxon>
        <taxon>Scyliorhinus</taxon>
    </lineage>
</organism>
<keyword evidence="6" id="KW-1133">Transmembrane helix</keyword>
<evidence type="ECO:0000256" key="11">
    <source>
        <dbReference type="SAM" id="SignalP"/>
    </source>
</evidence>
<dbReference type="Gene3D" id="2.60.40.10">
    <property type="entry name" value="Immunoglobulins"/>
    <property type="match status" value="2"/>
</dbReference>
<reference evidence="13 14" key="1">
    <citation type="journal article" date="2018" name="Nat. Ecol. Evol.">
        <title>Shark genomes provide insights into elasmobranch evolution and the origin of vertebrates.</title>
        <authorList>
            <person name="Hara Y"/>
            <person name="Yamaguchi K"/>
            <person name="Onimaru K"/>
            <person name="Kadota M"/>
            <person name="Koyanagi M"/>
            <person name="Keeley SD"/>
            <person name="Tatsumi K"/>
            <person name="Tanaka K"/>
            <person name="Motone F"/>
            <person name="Kageyama Y"/>
            <person name="Nozu R"/>
            <person name="Adachi N"/>
            <person name="Nishimura O"/>
            <person name="Nakagawa R"/>
            <person name="Tanegashima C"/>
            <person name="Kiyatake I"/>
            <person name="Matsumoto R"/>
            <person name="Murakumo K"/>
            <person name="Nishida K"/>
            <person name="Terakita A"/>
            <person name="Kuratani S"/>
            <person name="Sato K"/>
            <person name="Hyodo S Kuraku.S."/>
        </authorList>
    </citation>
    <scope>NUCLEOTIDE SEQUENCE [LARGE SCALE GENOMIC DNA]</scope>
</reference>
<sequence>SITPLFCLVHLLSLRTGAVLEANECIRILVSTDTVQWGSPLAAICAITNASCDVVSLTNASKIFWQLNKVDIPRTQYTILNRTVSQVNIPVFNQTVGMLSCQIHQGPGVTLRNDVRIRTGLPPDKPVNLTCVTSWKKEPSMKCSWNPGRHPHLPTNYTLRRIKNLGKCHNHEVNGERIDCLSRDSHSCTVPREKLRLFSTYDISVFAENILGSVESDILCIDAMDVVCSRIEVRNPTLQYLRPLHSDPETAIIDNLTL</sequence>
<dbReference type="InterPro" id="IPR015152">
    <property type="entry name" value="Growth/epo_recpt_lig-bind"/>
</dbReference>
<dbReference type="InterPro" id="IPR010457">
    <property type="entry name" value="IgC2-like_lig-bd"/>
</dbReference>
<dbReference type="Proteomes" id="UP000288216">
    <property type="component" value="Unassembled WGS sequence"/>
</dbReference>
<gene>
    <name evidence="13" type="ORF">scyTo_0017325</name>
</gene>